<gene>
    <name evidence="1" type="ORF">HY768_05900</name>
</gene>
<feature type="non-terminal residue" evidence="1">
    <location>
        <position position="1"/>
    </location>
</feature>
<dbReference type="EMBL" id="JACQXR010000076">
    <property type="protein sequence ID" value="MBI4726741.1"/>
    <property type="molecule type" value="Genomic_DNA"/>
</dbReference>
<reference evidence="1" key="1">
    <citation type="submission" date="2020-07" db="EMBL/GenBank/DDBJ databases">
        <title>Huge and variable diversity of episymbiotic CPR bacteria and DPANN archaea in groundwater ecosystems.</title>
        <authorList>
            <person name="He C.Y."/>
            <person name="Keren R."/>
            <person name="Whittaker M."/>
            <person name="Farag I.F."/>
            <person name="Doudna J."/>
            <person name="Cate J.H.D."/>
            <person name="Banfield J.F."/>
        </authorList>
    </citation>
    <scope>NUCLEOTIDE SEQUENCE</scope>
    <source>
        <strain evidence="1">NC_groundwater_1520_Pr4_B-0.1um_53_5</strain>
    </source>
</reference>
<dbReference type="Proteomes" id="UP000736328">
    <property type="component" value="Unassembled WGS sequence"/>
</dbReference>
<organism evidence="1 2">
    <name type="scientific">candidate division TA06 bacterium</name>
    <dbReference type="NCBI Taxonomy" id="2250710"/>
    <lineage>
        <taxon>Bacteria</taxon>
        <taxon>Bacteria division TA06</taxon>
    </lineage>
</organism>
<dbReference type="AlphaFoldDB" id="A0A933MKT2"/>
<name>A0A933MKT2_UNCT6</name>
<evidence type="ECO:0000313" key="1">
    <source>
        <dbReference type="EMBL" id="MBI4726741.1"/>
    </source>
</evidence>
<comment type="caution">
    <text evidence="1">The sequence shown here is derived from an EMBL/GenBank/DDBJ whole genome shotgun (WGS) entry which is preliminary data.</text>
</comment>
<protein>
    <submittedName>
        <fullName evidence="1">Uncharacterized protein</fullName>
    </submittedName>
</protein>
<proteinExistence type="predicted"/>
<accession>A0A933MKT2</accession>
<sequence>VEEGLVEVSDPGHRGKMIRLAAFRQSFLRRGRDPAESGFNPQKENRWECWSHQMFQELRQSAKSLMTGLHQIVKSQEKLWESAKYLERKKQGTDKLYNQSRDIERQAYQNRRKFKLIQQRMERRLRQTMVLAARVESDSGQAGLSAQAGELQDQIEILAQRYQAAEAGILEIVERLQTGLDRYPAAPGHDAEKILARLNVLKAKASPGLAALREINSSCDLIEPKLAELLQHLIRIKELASSQLLLAKQQFLFARQSYLALKNNSGGFDFPAMDKILPEARAAASEVKFLIKSMPSDDANYMTAKGIANDIAAYSRQTIDTRKKIMKIERQAQLIERVMLELVLVFKL</sequence>
<evidence type="ECO:0000313" key="2">
    <source>
        <dbReference type="Proteomes" id="UP000736328"/>
    </source>
</evidence>